<dbReference type="VEuPathDB" id="FungiDB:Bcin09g06700"/>
<dbReference type="KEGG" id="bfu:BCIN_09g06700"/>
<keyword evidence="2" id="KW-1185">Reference proteome</keyword>
<evidence type="ECO:0000313" key="2">
    <source>
        <dbReference type="Proteomes" id="UP000001798"/>
    </source>
</evidence>
<dbReference type="AlphaFoldDB" id="A0A384JTN0"/>
<dbReference type="EMBL" id="CP009813">
    <property type="protein sequence ID" value="ATZ53913.1"/>
    <property type="molecule type" value="Genomic_DNA"/>
</dbReference>
<evidence type="ECO:0000313" key="1">
    <source>
        <dbReference type="EMBL" id="ATZ53913.1"/>
    </source>
</evidence>
<reference evidence="1 2" key="2">
    <citation type="journal article" date="2012" name="Eukaryot. Cell">
        <title>Genome update of Botrytis cinerea strains B05.10 and T4.</title>
        <authorList>
            <person name="Staats M."/>
            <person name="van Kan J.A."/>
        </authorList>
    </citation>
    <scope>NUCLEOTIDE SEQUENCE [LARGE SCALE GENOMIC DNA]</scope>
    <source>
        <strain evidence="1 2">B05.10</strain>
    </source>
</reference>
<name>A0A384JTN0_BOTFB</name>
<accession>A0A384JTN0</accession>
<proteinExistence type="predicted"/>
<reference evidence="1 2" key="1">
    <citation type="journal article" date="2011" name="PLoS Genet.">
        <title>Genomic analysis of the necrotrophic fungal pathogens Sclerotinia sclerotiorum and Botrytis cinerea.</title>
        <authorList>
            <person name="Amselem J."/>
            <person name="Cuomo C.A."/>
            <person name="van Kan J.A."/>
            <person name="Viaud M."/>
            <person name="Benito E.P."/>
            <person name="Couloux A."/>
            <person name="Coutinho P.M."/>
            <person name="de Vries R.P."/>
            <person name="Dyer P.S."/>
            <person name="Fillinger S."/>
            <person name="Fournier E."/>
            <person name="Gout L."/>
            <person name="Hahn M."/>
            <person name="Kohn L."/>
            <person name="Lapalu N."/>
            <person name="Plummer K.M."/>
            <person name="Pradier J.M."/>
            <person name="Quevillon E."/>
            <person name="Sharon A."/>
            <person name="Simon A."/>
            <person name="ten Have A."/>
            <person name="Tudzynski B."/>
            <person name="Tudzynski P."/>
            <person name="Wincker P."/>
            <person name="Andrew M."/>
            <person name="Anthouard V."/>
            <person name="Beever R.E."/>
            <person name="Beffa R."/>
            <person name="Benoit I."/>
            <person name="Bouzid O."/>
            <person name="Brault B."/>
            <person name="Chen Z."/>
            <person name="Choquer M."/>
            <person name="Collemare J."/>
            <person name="Cotton P."/>
            <person name="Danchin E.G."/>
            <person name="Da Silva C."/>
            <person name="Gautier A."/>
            <person name="Giraud C."/>
            <person name="Giraud T."/>
            <person name="Gonzalez C."/>
            <person name="Grossetete S."/>
            <person name="Guldener U."/>
            <person name="Henrissat B."/>
            <person name="Howlett B.J."/>
            <person name="Kodira C."/>
            <person name="Kretschmer M."/>
            <person name="Lappartient A."/>
            <person name="Leroch M."/>
            <person name="Levis C."/>
            <person name="Mauceli E."/>
            <person name="Neuveglise C."/>
            <person name="Oeser B."/>
            <person name="Pearson M."/>
            <person name="Poulain J."/>
            <person name="Poussereau N."/>
            <person name="Quesneville H."/>
            <person name="Rascle C."/>
            <person name="Schumacher J."/>
            <person name="Segurens B."/>
            <person name="Sexton A."/>
            <person name="Silva E."/>
            <person name="Sirven C."/>
            <person name="Soanes D.M."/>
            <person name="Talbot N.J."/>
            <person name="Templeton M."/>
            <person name="Yandava C."/>
            <person name="Yarden O."/>
            <person name="Zeng Q."/>
            <person name="Rollins J.A."/>
            <person name="Lebrun M.H."/>
            <person name="Dickman M."/>
        </authorList>
    </citation>
    <scope>NUCLEOTIDE SEQUENCE [LARGE SCALE GENOMIC DNA]</scope>
    <source>
        <strain evidence="1 2">B05.10</strain>
    </source>
</reference>
<dbReference type="Proteomes" id="UP000001798">
    <property type="component" value="Chromosome 9"/>
</dbReference>
<dbReference type="GeneID" id="5433769"/>
<reference evidence="1 2" key="3">
    <citation type="journal article" date="2017" name="Mol. Plant Pathol.">
        <title>A gapless genome sequence of the fungus Botrytis cinerea.</title>
        <authorList>
            <person name="Van Kan J.A."/>
            <person name="Stassen J.H."/>
            <person name="Mosbach A."/>
            <person name="Van Der Lee T.A."/>
            <person name="Faino L."/>
            <person name="Farmer A.D."/>
            <person name="Papasotiriou D.G."/>
            <person name="Zhou S."/>
            <person name="Seidl M.F."/>
            <person name="Cottam E."/>
            <person name="Edel D."/>
            <person name="Hahn M."/>
            <person name="Schwartz D.C."/>
            <person name="Dietrich R.A."/>
            <person name="Widdison S."/>
            <person name="Scalliet G."/>
        </authorList>
    </citation>
    <scope>NUCLEOTIDE SEQUENCE [LARGE SCALE GENOMIC DNA]</scope>
    <source>
        <strain evidence="1 2">B05.10</strain>
    </source>
</reference>
<sequence length="102" mass="11025">MHGFNYSRNSCKSSVCGGKFGLAGLYYSLCFGMYRGAESTHRYSKLTHVSDGNLVFSTTTDYVCSSLNSGPGSPGISMALVRTEGNMRYSYDYGYGLVLVPG</sequence>
<dbReference type="OrthoDB" id="3460023at2759"/>
<organism evidence="1 2">
    <name type="scientific">Botryotinia fuckeliana (strain B05.10)</name>
    <name type="common">Noble rot fungus</name>
    <name type="synonym">Botrytis cinerea</name>
    <dbReference type="NCBI Taxonomy" id="332648"/>
    <lineage>
        <taxon>Eukaryota</taxon>
        <taxon>Fungi</taxon>
        <taxon>Dikarya</taxon>
        <taxon>Ascomycota</taxon>
        <taxon>Pezizomycotina</taxon>
        <taxon>Leotiomycetes</taxon>
        <taxon>Helotiales</taxon>
        <taxon>Sclerotiniaceae</taxon>
        <taxon>Botrytis</taxon>
    </lineage>
</organism>
<protein>
    <submittedName>
        <fullName evidence="1">Uncharacterized protein</fullName>
    </submittedName>
</protein>
<dbReference type="RefSeq" id="XP_024551113.1">
    <property type="nucleotide sequence ID" value="XM_024695318.1"/>
</dbReference>
<gene>
    <name evidence="1" type="ORF">BCIN_09g06700</name>
</gene>